<feature type="transmembrane region" description="Helical" evidence="6">
    <location>
        <begin position="397"/>
        <end position="421"/>
    </location>
</feature>
<evidence type="ECO:0000259" key="7">
    <source>
        <dbReference type="PROSITE" id="PS50801"/>
    </source>
</evidence>
<keyword evidence="9" id="KW-1185">Reference proteome</keyword>
<dbReference type="GO" id="GO:0016020">
    <property type="term" value="C:membrane"/>
    <property type="evidence" value="ECO:0007669"/>
    <property type="project" value="UniProtKB-SubCell"/>
</dbReference>
<feature type="non-terminal residue" evidence="8">
    <location>
        <position position="1"/>
    </location>
</feature>
<feature type="transmembrane region" description="Helical" evidence="6">
    <location>
        <begin position="146"/>
        <end position="166"/>
    </location>
</feature>
<dbReference type="Pfam" id="PF01740">
    <property type="entry name" value="STAS"/>
    <property type="match status" value="1"/>
</dbReference>
<gene>
    <name evidence="8" type="ORF">C3L33_10664</name>
</gene>
<dbReference type="InterPro" id="IPR036513">
    <property type="entry name" value="STAS_dom_sf"/>
</dbReference>
<dbReference type="PROSITE" id="PS50801">
    <property type="entry name" value="STAS"/>
    <property type="match status" value="1"/>
</dbReference>
<feature type="transmembrane region" description="Helical" evidence="6">
    <location>
        <begin position="245"/>
        <end position="265"/>
    </location>
</feature>
<evidence type="ECO:0000313" key="9">
    <source>
        <dbReference type="Proteomes" id="UP000428333"/>
    </source>
</evidence>
<feature type="transmembrane region" description="Helical" evidence="6">
    <location>
        <begin position="329"/>
        <end position="349"/>
    </location>
</feature>
<proteinExistence type="predicted"/>
<evidence type="ECO:0000256" key="1">
    <source>
        <dbReference type="ARBA" id="ARBA00004141"/>
    </source>
</evidence>
<accession>A0A6A4LDR8</accession>
<keyword evidence="3 6" id="KW-0812">Transmembrane</keyword>
<feature type="transmembrane region" description="Helical" evidence="6">
    <location>
        <begin position="212"/>
        <end position="233"/>
    </location>
</feature>
<dbReference type="GO" id="GO:0055085">
    <property type="term" value="P:transmembrane transport"/>
    <property type="evidence" value="ECO:0007669"/>
    <property type="project" value="InterPro"/>
</dbReference>
<feature type="transmembrane region" description="Helical" evidence="6">
    <location>
        <begin position="356"/>
        <end position="377"/>
    </location>
</feature>
<evidence type="ECO:0000256" key="4">
    <source>
        <dbReference type="ARBA" id="ARBA00022989"/>
    </source>
</evidence>
<name>A0A6A4LDR8_9ERIC</name>
<dbReference type="PANTHER" id="PTHR11814">
    <property type="entry name" value="SULFATE TRANSPORTER"/>
    <property type="match status" value="1"/>
</dbReference>
<keyword evidence="5 6" id="KW-0472">Membrane</keyword>
<feature type="domain" description="STAS" evidence="7">
    <location>
        <begin position="466"/>
        <end position="572"/>
    </location>
</feature>
<protein>
    <recommendedName>
        <fullName evidence="7">STAS domain-containing protein</fullName>
    </recommendedName>
</protein>
<dbReference type="InterPro" id="IPR011547">
    <property type="entry name" value="SLC26A/SulP_dom"/>
</dbReference>
<dbReference type="Proteomes" id="UP000428333">
    <property type="component" value="Linkage Group LG06"/>
</dbReference>
<comment type="caution">
    <text evidence="8">The sequence shown here is derived from an EMBL/GenBank/DDBJ whole genome shotgun (WGS) entry which is preliminary data.</text>
</comment>
<dbReference type="Gene3D" id="3.30.750.24">
    <property type="entry name" value="STAS domain"/>
    <property type="match status" value="1"/>
</dbReference>
<dbReference type="FunFam" id="3.30.750.24:FF:000002">
    <property type="entry name" value="Sulfate transporter 31"/>
    <property type="match status" value="1"/>
</dbReference>
<dbReference type="Pfam" id="PF00916">
    <property type="entry name" value="Sulfate_transp"/>
    <property type="match status" value="1"/>
</dbReference>
<dbReference type="OrthoDB" id="288203at2759"/>
<dbReference type="CDD" id="cd07042">
    <property type="entry name" value="STAS_SulP_like_sulfate_transporter"/>
    <property type="match status" value="1"/>
</dbReference>
<evidence type="ECO:0000256" key="2">
    <source>
        <dbReference type="ARBA" id="ARBA00022448"/>
    </source>
</evidence>
<feature type="transmembrane region" description="Helical" evidence="6">
    <location>
        <begin position="304"/>
        <end position="323"/>
    </location>
</feature>
<dbReference type="InterPro" id="IPR002645">
    <property type="entry name" value="STAS_dom"/>
</dbReference>
<feature type="transmembrane region" description="Helical" evidence="6">
    <location>
        <begin position="172"/>
        <end position="191"/>
    </location>
</feature>
<keyword evidence="2" id="KW-0813">Transport</keyword>
<evidence type="ECO:0000256" key="3">
    <source>
        <dbReference type="ARBA" id="ARBA00022692"/>
    </source>
</evidence>
<dbReference type="SUPFAM" id="SSF52091">
    <property type="entry name" value="SpoIIaa-like"/>
    <property type="match status" value="1"/>
</dbReference>
<organism evidence="8 9">
    <name type="scientific">Rhododendron williamsianum</name>
    <dbReference type="NCBI Taxonomy" id="262921"/>
    <lineage>
        <taxon>Eukaryota</taxon>
        <taxon>Viridiplantae</taxon>
        <taxon>Streptophyta</taxon>
        <taxon>Embryophyta</taxon>
        <taxon>Tracheophyta</taxon>
        <taxon>Spermatophyta</taxon>
        <taxon>Magnoliopsida</taxon>
        <taxon>eudicotyledons</taxon>
        <taxon>Gunneridae</taxon>
        <taxon>Pentapetalae</taxon>
        <taxon>asterids</taxon>
        <taxon>Ericales</taxon>
        <taxon>Ericaceae</taxon>
        <taxon>Ericoideae</taxon>
        <taxon>Rhodoreae</taxon>
        <taxon>Rhododendron</taxon>
    </lineage>
</organism>
<evidence type="ECO:0000313" key="8">
    <source>
        <dbReference type="EMBL" id="KAE9457433.1"/>
    </source>
</evidence>
<evidence type="ECO:0000256" key="5">
    <source>
        <dbReference type="ARBA" id="ARBA00023136"/>
    </source>
</evidence>
<keyword evidence="4 6" id="KW-1133">Transmembrane helix</keyword>
<dbReference type="AlphaFoldDB" id="A0A6A4LDR8"/>
<sequence length="585" mass="63962">MDSLPTESFPVEEHQTEIDDRRRVERTQWILNSPDPPNLFKELISSVKETICSSSSSSPKQPQSRRAVCFLRGLFPILSWARNYKASKFKADLMADTSVVPPLIYALMGSSREIAIGPVAVVSLLLSSMIQKIEDPIANPIAYRKLVFTVTFFAGAFQAVFGLFRLGFLVDYLSHAAIVGFMGGAAIVIGLQQLKGLLGISHFTAKTDVVSVLGAWSPLNVVLGCSFFIFILLTRFIGRRNKKLYWVPAIAPLISVILSTLIVYITKADKHGVKIVKHFKGGLNPISAHQLQLRGPHVGQAAKTGFVIAIVALTESIAVGSFTRTAVNFSAGCQTAVSNIVMAITVLVSLELLTRLLYFTPLAILASIILSALPGLIDISEAYHIWKVDKLDFLVCTGAFFGVLFASVEIGLLTAVTISFAKIILHSIRPQIEVLGRIPETEIFCDVKQYPMAIKTPGIVIIRVNSGLLCFANANFIRERIMRWVIEEDGTEENSSGGIHVVVLDMSNVTNIDTSGILALEEVHKKLVKRGIQLAVGNPRWKVIHKLKVAKFVDRIGKGWIFLGVSEAVDACFGSKMVVDPCTSV</sequence>
<dbReference type="EMBL" id="QEFC01001505">
    <property type="protein sequence ID" value="KAE9457433.1"/>
    <property type="molecule type" value="Genomic_DNA"/>
</dbReference>
<comment type="subcellular location">
    <subcellularLocation>
        <location evidence="1">Membrane</location>
        <topology evidence="1">Multi-pass membrane protein</topology>
    </subcellularLocation>
</comment>
<evidence type="ECO:0000256" key="6">
    <source>
        <dbReference type="SAM" id="Phobius"/>
    </source>
</evidence>
<dbReference type="InterPro" id="IPR001902">
    <property type="entry name" value="SLC26A/SulP_fam"/>
</dbReference>
<reference evidence="8 9" key="1">
    <citation type="journal article" date="2019" name="Genome Biol. Evol.">
        <title>The Rhododendron genome and chromosomal organization provide insight into shared whole-genome duplications across the heath family (Ericaceae).</title>
        <authorList>
            <person name="Soza V.L."/>
            <person name="Lindsley D."/>
            <person name="Waalkes A."/>
            <person name="Ramage E."/>
            <person name="Patwardhan R.P."/>
            <person name="Burton J.N."/>
            <person name="Adey A."/>
            <person name="Kumar A."/>
            <person name="Qiu R."/>
            <person name="Shendure J."/>
            <person name="Hall B."/>
        </authorList>
    </citation>
    <scope>NUCLEOTIDE SEQUENCE [LARGE SCALE GENOMIC DNA]</scope>
    <source>
        <strain evidence="8">RSF 1966-606</strain>
    </source>
</reference>